<organism evidence="1">
    <name type="scientific">mine drainage metagenome</name>
    <dbReference type="NCBI Taxonomy" id="410659"/>
    <lineage>
        <taxon>unclassified sequences</taxon>
        <taxon>metagenomes</taxon>
        <taxon>ecological metagenomes</taxon>
    </lineage>
</organism>
<reference evidence="1" key="2">
    <citation type="journal article" date="2014" name="ISME J.">
        <title>Microbial stratification in low pH oxic and suboxic macroscopic growths along an acid mine drainage.</title>
        <authorList>
            <person name="Mendez-Garcia C."/>
            <person name="Mesa V."/>
            <person name="Sprenger R.R."/>
            <person name="Richter M."/>
            <person name="Diez M.S."/>
            <person name="Solano J."/>
            <person name="Bargiela R."/>
            <person name="Golyshina O.V."/>
            <person name="Manteca A."/>
            <person name="Ramos J.L."/>
            <person name="Gallego J.R."/>
            <person name="Llorente I."/>
            <person name="Martins Dos Santos V.A."/>
            <person name="Jensen O.N."/>
            <person name="Pelaez A.I."/>
            <person name="Sanchez J."/>
            <person name="Ferrer M."/>
        </authorList>
    </citation>
    <scope>NUCLEOTIDE SEQUENCE</scope>
</reference>
<name>T1BH57_9ZZZZ</name>
<gene>
    <name evidence="1" type="ORF">B1A_05508</name>
</gene>
<feature type="non-terminal residue" evidence="1">
    <location>
        <position position="32"/>
    </location>
</feature>
<proteinExistence type="predicted"/>
<sequence length="32" mass="4064">MFWGVDQDVKSFAQFIYRYLTKYNRWQSPKFL</sequence>
<evidence type="ECO:0000313" key="1">
    <source>
        <dbReference type="EMBL" id="EQD72321.1"/>
    </source>
</evidence>
<dbReference type="AlphaFoldDB" id="T1BH57"/>
<comment type="caution">
    <text evidence="1">The sequence shown here is derived from an EMBL/GenBank/DDBJ whole genome shotgun (WGS) entry which is preliminary data.</text>
</comment>
<dbReference type="EMBL" id="AUZX01004022">
    <property type="protein sequence ID" value="EQD72321.1"/>
    <property type="molecule type" value="Genomic_DNA"/>
</dbReference>
<protein>
    <submittedName>
        <fullName evidence="1">Uncharacterized protein</fullName>
    </submittedName>
</protein>
<reference evidence="1" key="1">
    <citation type="submission" date="2013-08" db="EMBL/GenBank/DDBJ databases">
        <authorList>
            <person name="Mendez C."/>
            <person name="Richter M."/>
            <person name="Ferrer M."/>
            <person name="Sanchez J."/>
        </authorList>
    </citation>
    <scope>NUCLEOTIDE SEQUENCE</scope>
</reference>
<accession>T1BH57</accession>